<protein>
    <submittedName>
        <fullName evidence="2">Uncharacterized protein</fullName>
    </submittedName>
</protein>
<feature type="compositionally biased region" description="Low complexity" evidence="1">
    <location>
        <begin position="141"/>
        <end position="153"/>
    </location>
</feature>
<accession>A0A8H5H360</accession>
<dbReference type="Proteomes" id="UP000565441">
    <property type="component" value="Unassembled WGS sequence"/>
</dbReference>
<feature type="region of interest" description="Disordered" evidence="1">
    <location>
        <begin position="128"/>
        <end position="157"/>
    </location>
</feature>
<dbReference type="OrthoDB" id="2951854at2759"/>
<evidence type="ECO:0000313" key="3">
    <source>
        <dbReference type="Proteomes" id="UP000565441"/>
    </source>
</evidence>
<evidence type="ECO:0000313" key="2">
    <source>
        <dbReference type="EMBL" id="KAF5375730.1"/>
    </source>
</evidence>
<evidence type="ECO:0000256" key="1">
    <source>
        <dbReference type="SAM" id="MobiDB-lite"/>
    </source>
</evidence>
<gene>
    <name evidence="2" type="ORF">D9615_009400</name>
</gene>
<comment type="caution">
    <text evidence="2">The sequence shown here is derived from an EMBL/GenBank/DDBJ whole genome shotgun (WGS) entry which is preliminary data.</text>
</comment>
<dbReference type="EMBL" id="JAACJP010000032">
    <property type="protein sequence ID" value="KAF5375730.1"/>
    <property type="molecule type" value="Genomic_DNA"/>
</dbReference>
<organism evidence="2 3">
    <name type="scientific">Tricholomella constricta</name>
    <dbReference type="NCBI Taxonomy" id="117010"/>
    <lineage>
        <taxon>Eukaryota</taxon>
        <taxon>Fungi</taxon>
        <taxon>Dikarya</taxon>
        <taxon>Basidiomycota</taxon>
        <taxon>Agaricomycotina</taxon>
        <taxon>Agaricomycetes</taxon>
        <taxon>Agaricomycetidae</taxon>
        <taxon>Agaricales</taxon>
        <taxon>Tricholomatineae</taxon>
        <taxon>Lyophyllaceae</taxon>
        <taxon>Tricholomella</taxon>
    </lineage>
</organism>
<reference evidence="2 3" key="1">
    <citation type="journal article" date="2020" name="ISME J.">
        <title>Uncovering the hidden diversity of litter-decomposition mechanisms in mushroom-forming fungi.</title>
        <authorList>
            <person name="Floudas D."/>
            <person name="Bentzer J."/>
            <person name="Ahren D."/>
            <person name="Johansson T."/>
            <person name="Persson P."/>
            <person name="Tunlid A."/>
        </authorList>
    </citation>
    <scope>NUCLEOTIDE SEQUENCE [LARGE SCALE GENOMIC DNA]</scope>
    <source>
        <strain evidence="2 3">CBS 661.87</strain>
    </source>
</reference>
<sequence>MLPALVVSEAVGYATTGDPRDIFDDLKDVGLWPAHPYIKKVTGISVWHGVSTAQRHRNHLPAFRHHPAQCTEFFVGIFGAIDSKSDEPPSQAHRVPHLQQGHWCTHPVARSPTPLLLPKTSSASLRLDWSSDSAAPPPPTASRSLLPRTTFPSRRSRFSAGSLDTVAVYKVQSGGATNIGVREA</sequence>
<name>A0A8H5H360_9AGAR</name>
<keyword evidence="3" id="KW-1185">Reference proteome</keyword>
<dbReference type="AlphaFoldDB" id="A0A8H5H360"/>
<proteinExistence type="predicted"/>